<evidence type="ECO:0000313" key="3">
    <source>
        <dbReference type="Proteomes" id="UP001044222"/>
    </source>
</evidence>
<protein>
    <recommendedName>
        <fullName evidence="4">SUN domain-containing protein</fullName>
    </recommendedName>
</protein>
<organism evidence="2 3">
    <name type="scientific">Anguilla anguilla</name>
    <name type="common">European freshwater eel</name>
    <name type="synonym">Muraena anguilla</name>
    <dbReference type="NCBI Taxonomy" id="7936"/>
    <lineage>
        <taxon>Eukaryota</taxon>
        <taxon>Metazoa</taxon>
        <taxon>Chordata</taxon>
        <taxon>Craniata</taxon>
        <taxon>Vertebrata</taxon>
        <taxon>Euteleostomi</taxon>
        <taxon>Actinopterygii</taxon>
        <taxon>Neopterygii</taxon>
        <taxon>Teleostei</taxon>
        <taxon>Anguilliformes</taxon>
        <taxon>Anguillidae</taxon>
        <taxon>Anguilla</taxon>
    </lineage>
</organism>
<evidence type="ECO:0008006" key="4">
    <source>
        <dbReference type="Google" id="ProtNLM"/>
    </source>
</evidence>
<keyword evidence="3" id="KW-1185">Reference proteome</keyword>
<evidence type="ECO:0000256" key="1">
    <source>
        <dbReference type="SAM" id="MobiDB-lite"/>
    </source>
</evidence>
<dbReference type="Proteomes" id="UP001044222">
    <property type="component" value="Unassembled WGS sequence"/>
</dbReference>
<gene>
    <name evidence="2" type="ORF">ANANG_G00033840</name>
</gene>
<accession>A0A9D3MST7</accession>
<name>A0A9D3MST7_ANGAN</name>
<dbReference type="EMBL" id="JAFIRN010000002">
    <property type="protein sequence ID" value="KAG5854090.1"/>
    <property type="molecule type" value="Genomic_DNA"/>
</dbReference>
<feature type="compositionally biased region" description="Low complexity" evidence="1">
    <location>
        <begin position="23"/>
        <end position="38"/>
    </location>
</feature>
<reference evidence="2" key="1">
    <citation type="submission" date="2021-01" db="EMBL/GenBank/DDBJ databases">
        <title>A chromosome-scale assembly of European eel, Anguilla anguilla.</title>
        <authorList>
            <person name="Henkel C."/>
            <person name="Jong-Raadsen S.A."/>
            <person name="Dufour S."/>
            <person name="Weltzien F.-A."/>
            <person name="Palstra A.P."/>
            <person name="Pelster B."/>
            <person name="Spaink H.P."/>
            <person name="Van Den Thillart G.E."/>
            <person name="Jansen H."/>
            <person name="Zahm M."/>
            <person name="Klopp C."/>
            <person name="Cedric C."/>
            <person name="Louis A."/>
            <person name="Berthelot C."/>
            <person name="Parey E."/>
            <person name="Roest Crollius H."/>
            <person name="Montfort J."/>
            <person name="Robinson-Rechavi M."/>
            <person name="Bucao C."/>
            <person name="Bouchez O."/>
            <person name="Gislard M."/>
            <person name="Lluch J."/>
            <person name="Milhes M."/>
            <person name="Lampietro C."/>
            <person name="Lopez Roques C."/>
            <person name="Donnadieu C."/>
            <person name="Braasch I."/>
            <person name="Desvignes T."/>
            <person name="Postlethwait J."/>
            <person name="Bobe J."/>
            <person name="Guiguen Y."/>
            <person name="Dirks R."/>
        </authorList>
    </citation>
    <scope>NUCLEOTIDE SEQUENCE</scope>
    <source>
        <strain evidence="2">Tag_6206</strain>
        <tissue evidence="2">Liver</tissue>
    </source>
</reference>
<evidence type="ECO:0000313" key="2">
    <source>
        <dbReference type="EMBL" id="KAG5854090.1"/>
    </source>
</evidence>
<proteinExistence type="predicted"/>
<feature type="region of interest" description="Disordered" evidence="1">
    <location>
        <begin position="67"/>
        <end position="127"/>
    </location>
</feature>
<sequence length="127" mass="13938">MDFSHSHTHTPPLRSLRNTGFASSHSHTSTSTSTPPTCALENTGYTYSLSSSYTSLPSKLQKEKRVAAAAAFDPPKMSRRSLRLHTTGGHYGDDSLLDSSLNHSVTYASSSASRRDSRTLKSRRQHQ</sequence>
<comment type="caution">
    <text evidence="2">The sequence shown here is derived from an EMBL/GenBank/DDBJ whole genome shotgun (WGS) entry which is preliminary data.</text>
</comment>
<dbReference type="AlphaFoldDB" id="A0A9D3MST7"/>
<feature type="region of interest" description="Disordered" evidence="1">
    <location>
        <begin position="1"/>
        <end position="38"/>
    </location>
</feature>